<accession>A0A2S5TGD1</accession>
<dbReference type="Pfam" id="PF03473">
    <property type="entry name" value="MOSC"/>
    <property type="match status" value="1"/>
</dbReference>
<organism evidence="2 3">
    <name type="scientific">Solimonas fluminis</name>
    <dbReference type="NCBI Taxonomy" id="2086571"/>
    <lineage>
        <taxon>Bacteria</taxon>
        <taxon>Pseudomonadati</taxon>
        <taxon>Pseudomonadota</taxon>
        <taxon>Gammaproteobacteria</taxon>
        <taxon>Nevskiales</taxon>
        <taxon>Nevskiaceae</taxon>
        <taxon>Solimonas</taxon>
    </lineage>
</organism>
<gene>
    <name evidence="2" type="ORF">C3942_10145</name>
</gene>
<reference evidence="2 3" key="1">
    <citation type="submission" date="2018-02" db="EMBL/GenBank/DDBJ databases">
        <title>Genome sequencing of Solimonas sp. HR-BB.</title>
        <authorList>
            <person name="Lee Y."/>
            <person name="Jeon C.O."/>
        </authorList>
    </citation>
    <scope>NUCLEOTIDE SEQUENCE [LARGE SCALE GENOMIC DNA]</scope>
    <source>
        <strain evidence="2 3">HR-BB</strain>
    </source>
</reference>
<dbReference type="GO" id="GO:0030151">
    <property type="term" value="F:molybdenum ion binding"/>
    <property type="evidence" value="ECO:0007669"/>
    <property type="project" value="InterPro"/>
</dbReference>
<dbReference type="RefSeq" id="WP_104230504.1">
    <property type="nucleotide sequence ID" value="NZ_PSNW01000005.1"/>
</dbReference>
<dbReference type="GO" id="GO:0030170">
    <property type="term" value="F:pyridoxal phosphate binding"/>
    <property type="evidence" value="ECO:0007669"/>
    <property type="project" value="InterPro"/>
</dbReference>
<dbReference type="PROSITE" id="PS51340">
    <property type="entry name" value="MOSC"/>
    <property type="match status" value="1"/>
</dbReference>
<comment type="caution">
    <text evidence="2">The sequence shown here is derived from an EMBL/GenBank/DDBJ whole genome shotgun (WGS) entry which is preliminary data.</text>
</comment>
<dbReference type="InterPro" id="IPR052353">
    <property type="entry name" value="Benzoxazolinone_Detox_Enz"/>
</dbReference>
<evidence type="ECO:0000313" key="3">
    <source>
        <dbReference type="Proteomes" id="UP000238220"/>
    </source>
</evidence>
<dbReference type="InterPro" id="IPR005302">
    <property type="entry name" value="MoCF_Sase_C"/>
</dbReference>
<dbReference type="SUPFAM" id="SSF50800">
    <property type="entry name" value="PK beta-barrel domain-like"/>
    <property type="match status" value="1"/>
</dbReference>
<dbReference type="PANTHER" id="PTHR30212:SF2">
    <property type="entry name" value="PROTEIN YIIM"/>
    <property type="match status" value="1"/>
</dbReference>
<protein>
    <submittedName>
        <fullName evidence="2">MOSC domain-containing protein</fullName>
    </submittedName>
</protein>
<evidence type="ECO:0000313" key="2">
    <source>
        <dbReference type="EMBL" id="PPE74040.1"/>
    </source>
</evidence>
<proteinExistence type="predicted"/>
<sequence>MQLLVPQVFAGSVRPMPGDGRPTGIFKDPVAGPVEIGPEGLRIDAQADRRVHGGPEKAVHHFPLENHRRLAARFPEQAAGFVAGGLGENLSTEGADESGVCIGDVFAFGSAILQLSQPRSPCWKIDARHGLEGIALWIAQQGISGWYYRVLQAGVAQAGDSLCLLQRNPDPVSLREFWDVLALHRPAPASLQRFAETPGLTPSWRERLLKRRAWLEGNS</sequence>
<evidence type="ECO:0000259" key="1">
    <source>
        <dbReference type="PROSITE" id="PS51340"/>
    </source>
</evidence>
<dbReference type="EMBL" id="PSNW01000005">
    <property type="protein sequence ID" value="PPE74040.1"/>
    <property type="molecule type" value="Genomic_DNA"/>
</dbReference>
<dbReference type="GO" id="GO:0003824">
    <property type="term" value="F:catalytic activity"/>
    <property type="evidence" value="ECO:0007669"/>
    <property type="project" value="InterPro"/>
</dbReference>
<dbReference type="AlphaFoldDB" id="A0A2S5TGD1"/>
<dbReference type="InterPro" id="IPR011037">
    <property type="entry name" value="Pyrv_Knase-like_insert_dom_sf"/>
</dbReference>
<dbReference type="Gene3D" id="2.40.33.20">
    <property type="entry name" value="PK beta-barrel domain-like"/>
    <property type="match status" value="1"/>
</dbReference>
<name>A0A2S5TGD1_9GAMM</name>
<dbReference type="Proteomes" id="UP000238220">
    <property type="component" value="Unassembled WGS sequence"/>
</dbReference>
<dbReference type="PANTHER" id="PTHR30212">
    <property type="entry name" value="PROTEIN YIIM"/>
    <property type="match status" value="1"/>
</dbReference>
<dbReference type="OrthoDB" id="9786134at2"/>
<keyword evidence="3" id="KW-1185">Reference proteome</keyword>
<feature type="domain" description="MOSC" evidence="1">
    <location>
        <begin position="28"/>
        <end position="165"/>
    </location>
</feature>